<dbReference type="Proteomes" id="UP000824241">
    <property type="component" value="Unassembled WGS sequence"/>
</dbReference>
<dbReference type="SUPFAM" id="SSF69279">
    <property type="entry name" value="Phage tail proteins"/>
    <property type="match status" value="1"/>
</dbReference>
<sequence length="148" mass="16797">MARFDSAKRVMSGSWGELWFDGDLVSEVYKFQAKVTYNKKDIGRNGEMGIDTKVTSYKGTGSVGMHKVNSRMIHLIAENIRNGHDVRFTFIGKLSDPDAYGSERIRFKNVSLDELTLMDWENDQAGTIESPFTFTDYDVLDTVDASYE</sequence>
<name>A0A9D1DWZ7_9FIRM</name>
<dbReference type="EMBL" id="DVHA01000075">
    <property type="protein sequence ID" value="HIR60379.1"/>
    <property type="molecule type" value="Genomic_DNA"/>
</dbReference>
<dbReference type="InterPro" id="IPR038628">
    <property type="entry name" value="XkdM-like_sf"/>
</dbReference>
<comment type="caution">
    <text evidence="1">The sequence shown here is derived from an EMBL/GenBank/DDBJ whole genome shotgun (WGS) entry which is preliminary data.</text>
</comment>
<proteinExistence type="predicted"/>
<evidence type="ECO:0000313" key="2">
    <source>
        <dbReference type="Proteomes" id="UP000824241"/>
    </source>
</evidence>
<organism evidence="1 2">
    <name type="scientific">Candidatus Faecivivens stercoravium</name>
    <dbReference type="NCBI Taxonomy" id="2840803"/>
    <lineage>
        <taxon>Bacteria</taxon>
        <taxon>Bacillati</taxon>
        <taxon>Bacillota</taxon>
        <taxon>Clostridia</taxon>
        <taxon>Eubacteriales</taxon>
        <taxon>Oscillospiraceae</taxon>
        <taxon>Oscillospiraceae incertae sedis</taxon>
        <taxon>Candidatus Faecivivens</taxon>
    </lineage>
</organism>
<dbReference type="Gene3D" id="2.30.110.40">
    <property type="entry name" value="Phage tail tube protein"/>
    <property type="match status" value="1"/>
</dbReference>
<gene>
    <name evidence="1" type="ORF">IAB37_02230</name>
</gene>
<dbReference type="InterPro" id="IPR018989">
    <property type="entry name" value="DUF2001"/>
</dbReference>
<dbReference type="Pfam" id="PF09393">
    <property type="entry name" value="DUF2001"/>
    <property type="match status" value="1"/>
</dbReference>
<dbReference type="AlphaFoldDB" id="A0A9D1DWZ7"/>
<reference evidence="1" key="2">
    <citation type="journal article" date="2021" name="PeerJ">
        <title>Extensive microbial diversity within the chicken gut microbiome revealed by metagenomics and culture.</title>
        <authorList>
            <person name="Gilroy R."/>
            <person name="Ravi A."/>
            <person name="Getino M."/>
            <person name="Pursley I."/>
            <person name="Horton D.L."/>
            <person name="Alikhan N.F."/>
            <person name="Baker D."/>
            <person name="Gharbi K."/>
            <person name="Hall N."/>
            <person name="Watson M."/>
            <person name="Adriaenssens E.M."/>
            <person name="Foster-Nyarko E."/>
            <person name="Jarju S."/>
            <person name="Secka A."/>
            <person name="Antonio M."/>
            <person name="Oren A."/>
            <person name="Chaudhuri R.R."/>
            <person name="La Ragione R."/>
            <person name="Hildebrand F."/>
            <person name="Pallen M.J."/>
        </authorList>
    </citation>
    <scope>NUCLEOTIDE SEQUENCE</scope>
    <source>
        <strain evidence="1">CHK189-12415</strain>
    </source>
</reference>
<reference evidence="1" key="1">
    <citation type="submission" date="2020-10" db="EMBL/GenBank/DDBJ databases">
        <authorList>
            <person name="Gilroy R."/>
        </authorList>
    </citation>
    <scope>NUCLEOTIDE SEQUENCE</scope>
    <source>
        <strain evidence="1">CHK189-12415</strain>
    </source>
</reference>
<accession>A0A9D1DWZ7</accession>
<evidence type="ECO:0000313" key="1">
    <source>
        <dbReference type="EMBL" id="HIR60379.1"/>
    </source>
</evidence>
<protein>
    <submittedName>
        <fullName evidence="1">Phage tail tube protein</fullName>
    </submittedName>
</protein>